<dbReference type="Proteomes" id="UP000516370">
    <property type="component" value="Chromosome"/>
</dbReference>
<dbReference type="KEGG" id="mard:IBG28_13280"/>
<dbReference type="EMBL" id="CP061081">
    <property type="protein sequence ID" value="QNT04681.1"/>
    <property type="molecule type" value="Genomic_DNA"/>
</dbReference>
<dbReference type="GO" id="GO:0004540">
    <property type="term" value="F:RNA nuclease activity"/>
    <property type="evidence" value="ECO:0007669"/>
    <property type="project" value="InterPro"/>
</dbReference>
<sequence length="76" mass="8558">MAGHSMHTLFSLILKDKVEELKLQDPTGYVKKNAVKRLAVIHKLALEIIPQDPTSSDYHQGKTLGDNHKHCLRLGE</sequence>
<gene>
    <name evidence="1" type="ORF">IBG28_13280</name>
</gene>
<accession>A0A7H1J2G5</accession>
<dbReference type="InterPro" id="IPR021679">
    <property type="entry name" value="Toxin_endonuclease_YhaV"/>
</dbReference>
<dbReference type="OrthoDB" id="515905at2"/>
<evidence type="ECO:0000313" key="1">
    <source>
        <dbReference type="EMBL" id="QNT04681.1"/>
    </source>
</evidence>
<keyword evidence="2" id="KW-1185">Reference proteome</keyword>
<dbReference type="GO" id="GO:0110001">
    <property type="term" value="C:toxin-antitoxin complex"/>
    <property type="evidence" value="ECO:0007669"/>
    <property type="project" value="InterPro"/>
</dbReference>
<dbReference type="AlphaFoldDB" id="A0A7H1J2G5"/>
<name>A0A7H1J2G5_9GAMM</name>
<proteinExistence type="predicted"/>
<organism evidence="1 2">
    <name type="scientific">Marinomonas arctica</name>
    <dbReference type="NCBI Taxonomy" id="383750"/>
    <lineage>
        <taxon>Bacteria</taxon>
        <taxon>Pseudomonadati</taxon>
        <taxon>Pseudomonadota</taxon>
        <taxon>Gammaproteobacteria</taxon>
        <taxon>Oceanospirillales</taxon>
        <taxon>Oceanospirillaceae</taxon>
        <taxon>Marinomonas</taxon>
    </lineage>
</organism>
<evidence type="ECO:0000313" key="2">
    <source>
        <dbReference type="Proteomes" id="UP000516370"/>
    </source>
</evidence>
<dbReference type="Pfam" id="PF11663">
    <property type="entry name" value="Toxin_YhaV"/>
    <property type="match status" value="1"/>
</dbReference>
<protein>
    <submittedName>
        <fullName evidence="1">Type II toxin-antitoxin system YhaV family toxin</fullName>
    </submittedName>
</protein>
<reference evidence="1 2" key="1">
    <citation type="submission" date="2020-09" db="EMBL/GenBank/DDBJ databases">
        <title>Complete genome sequence of an Arctic sea ice bacterium Marinomonas arctica BSI20414.</title>
        <authorList>
            <person name="Liao L."/>
            <person name="Chen B."/>
        </authorList>
    </citation>
    <scope>NUCLEOTIDE SEQUENCE [LARGE SCALE GENOMIC DNA]</scope>
    <source>
        <strain evidence="1 2">BSI20414</strain>
    </source>
</reference>